<dbReference type="EMBL" id="LJSK01000161">
    <property type="protein sequence ID" value="KPI85859.1"/>
    <property type="molecule type" value="Genomic_DNA"/>
</dbReference>
<evidence type="ECO:0000256" key="1">
    <source>
        <dbReference type="SAM" id="Coils"/>
    </source>
</evidence>
<proteinExistence type="predicted"/>
<reference evidence="3 4" key="1">
    <citation type="journal article" date="2015" name="PLoS Pathog.">
        <title>Leptomonas seymouri: Adaptations to the Dixenous Life Cycle Analyzed by Genome Sequencing, Transcriptome Profiling and Co-infection with Leishmania donovani.</title>
        <authorList>
            <person name="Kraeva N."/>
            <person name="Butenko A."/>
            <person name="Hlavacova J."/>
            <person name="Kostygov A."/>
            <person name="Myskova J."/>
            <person name="Grybchuk D."/>
            <person name="Lestinova T."/>
            <person name="Votypka J."/>
            <person name="Volf P."/>
            <person name="Opperdoes F."/>
            <person name="Flegontov P."/>
            <person name="Lukes J."/>
            <person name="Yurchenko V."/>
        </authorList>
    </citation>
    <scope>NUCLEOTIDE SEQUENCE [LARGE SCALE GENOMIC DNA]</scope>
    <source>
        <strain evidence="3 4">ATCC 30220</strain>
    </source>
</reference>
<organism evidence="3 4">
    <name type="scientific">Leptomonas seymouri</name>
    <dbReference type="NCBI Taxonomy" id="5684"/>
    <lineage>
        <taxon>Eukaryota</taxon>
        <taxon>Discoba</taxon>
        <taxon>Euglenozoa</taxon>
        <taxon>Kinetoplastea</taxon>
        <taxon>Metakinetoplastina</taxon>
        <taxon>Trypanosomatida</taxon>
        <taxon>Trypanosomatidae</taxon>
        <taxon>Leishmaniinae</taxon>
        <taxon>Leptomonas</taxon>
    </lineage>
</organism>
<gene>
    <name evidence="3" type="ORF">ABL78_5079</name>
</gene>
<keyword evidence="4" id="KW-1185">Reference proteome</keyword>
<feature type="compositionally biased region" description="Polar residues" evidence="2">
    <location>
        <begin position="43"/>
        <end position="55"/>
    </location>
</feature>
<feature type="compositionally biased region" description="Low complexity" evidence="2">
    <location>
        <begin position="196"/>
        <end position="229"/>
    </location>
</feature>
<feature type="region of interest" description="Disordered" evidence="2">
    <location>
        <begin position="34"/>
        <end position="58"/>
    </location>
</feature>
<feature type="coiled-coil region" evidence="1">
    <location>
        <begin position="567"/>
        <end position="633"/>
    </location>
</feature>
<dbReference type="Proteomes" id="UP000038009">
    <property type="component" value="Unassembled WGS sequence"/>
</dbReference>
<feature type="coiled-coil region" evidence="1">
    <location>
        <begin position="487"/>
        <end position="542"/>
    </location>
</feature>
<feature type="region of interest" description="Disordered" evidence="2">
    <location>
        <begin position="83"/>
        <end position="111"/>
    </location>
</feature>
<accession>A0A0N0P4Z2</accession>
<evidence type="ECO:0000313" key="4">
    <source>
        <dbReference type="Proteomes" id="UP000038009"/>
    </source>
</evidence>
<feature type="compositionally biased region" description="Acidic residues" evidence="2">
    <location>
        <begin position="94"/>
        <end position="110"/>
    </location>
</feature>
<sequence>MERSSINRPRLRRDGAVAVTHRSNILSASAVVPDSEDNALPVSGSSLYGTHSDQPTFARRNSDCRVSIASSRGASHAPAVWLFDDSRRTSEEATAGEEEREDPADVDDDNGLQRRLESERRHRMRQLQPLSQSLRADAIDFNPAVTFQAPSPRVMDNRLHMLTPGSTSIDNRRFFSLRTVDESASTCRSASASAAFHRAQEAPSQPSASARSTSFRSHSSSASSSGSAHSHTEKDAAPSPSSNMHSAITSHVTNLEVDGLGPLMVVHLDVLPALRQIYRESTATPDGNCRSEQGCRVGSSGGETAAVGFAGHTNDSAALVVHPDEEGDAASYLHHLHMAPTIRRSDNPNAVSALVVREADEAHTRETTALYTKLEVAEQRARIAEQQVSAAAEVRAEELVKSYKADERKRRAQFQASLDALREENRDLTAKLDAAARATAMGLRPSTSAAVSLLPGAPSMTGGEVALTAVGEVDVAHQVQSVEAYWRDRLRNAERHWEDEMSRQTRQRREALDQIDELVRTVEQTQEELRYTRRQAARLREENVRLARAAPTAPQVGLSASGQLPHAAVSTEEVARLRQALKEHQHREAALLAQVESYGEESTRVRLRYEAALERAQQELAAERRRSTELVKLYGSQLESLHHQLRKS</sequence>
<dbReference type="OrthoDB" id="266618at2759"/>
<dbReference type="VEuPathDB" id="TriTrypDB:Lsey_0161_0080"/>
<feature type="coiled-coil region" evidence="1">
    <location>
        <begin position="374"/>
        <end position="438"/>
    </location>
</feature>
<protein>
    <submittedName>
        <fullName evidence="3">Uncharacterized protein</fullName>
    </submittedName>
</protein>
<keyword evidence="1" id="KW-0175">Coiled coil</keyword>
<dbReference type="OMA" id="QSVEAYW"/>
<evidence type="ECO:0000256" key="2">
    <source>
        <dbReference type="SAM" id="MobiDB-lite"/>
    </source>
</evidence>
<feature type="region of interest" description="Disordered" evidence="2">
    <location>
        <begin position="196"/>
        <end position="246"/>
    </location>
</feature>
<dbReference type="AlphaFoldDB" id="A0A0N0P4Z2"/>
<evidence type="ECO:0000313" key="3">
    <source>
        <dbReference type="EMBL" id="KPI85859.1"/>
    </source>
</evidence>
<comment type="caution">
    <text evidence="3">The sequence shown here is derived from an EMBL/GenBank/DDBJ whole genome shotgun (WGS) entry which is preliminary data.</text>
</comment>
<name>A0A0N0P4Z2_LEPSE</name>